<dbReference type="InterPro" id="IPR036890">
    <property type="entry name" value="HATPase_C_sf"/>
</dbReference>
<dbReference type="InterPro" id="IPR003661">
    <property type="entry name" value="HisK_dim/P_dom"/>
</dbReference>
<dbReference type="EMBL" id="SNRY01000054">
    <property type="protein sequence ID" value="KAA6349075.1"/>
    <property type="molecule type" value="Genomic_DNA"/>
</dbReference>
<evidence type="ECO:0000259" key="13">
    <source>
        <dbReference type="PROSITE" id="PS50109"/>
    </source>
</evidence>
<keyword evidence="3" id="KW-0597">Phosphoprotein</keyword>
<dbReference type="PROSITE" id="PS50109">
    <property type="entry name" value="HIS_KIN"/>
    <property type="match status" value="1"/>
</dbReference>
<dbReference type="SUPFAM" id="SSF63829">
    <property type="entry name" value="Calcium-dependent phosphotriesterase"/>
    <property type="match status" value="1"/>
</dbReference>
<dbReference type="PROSITE" id="PS50110">
    <property type="entry name" value="RESPONSE_REGULATORY"/>
    <property type="match status" value="1"/>
</dbReference>
<evidence type="ECO:0000256" key="11">
    <source>
        <dbReference type="SAM" id="Phobius"/>
    </source>
</evidence>
<dbReference type="GO" id="GO:0003700">
    <property type="term" value="F:DNA-binding transcription factor activity"/>
    <property type="evidence" value="ECO:0007669"/>
    <property type="project" value="InterPro"/>
</dbReference>
<organism evidence="15">
    <name type="scientific">termite gut metagenome</name>
    <dbReference type="NCBI Taxonomy" id="433724"/>
    <lineage>
        <taxon>unclassified sequences</taxon>
        <taxon>metagenomes</taxon>
        <taxon>organismal metagenomes</taxon>
    </lineage>
</organism>
<dbReference type="PANTHER" id="PTHR43547:SF2">
    <property type="entry name" value="HYBRID SIGNAL TRANSDUCTION HISTIDINE KINASE C"/>
    <property type="match status" value="1"/>
</dbReference>
<dbReference type="EC" id="2.7.13.3" evidence="2"/>
<dbReference type="InterPro" id="IPR011123">
    <property type="entry name" value="Y_Y_Y"/>
</dbReference>
<evidence type="ECO:0000256" key="5">
    <source>
        <dbReference type="ARBA" id="ARBA00022741"/>
    </source>
</evidence>
<keyword evidence="11" id="KW-0472">Membrane</keyword>
<dbReference type="CDD" id="cd00075">
    <property type="entry name" value="HATPase"/>
    <property type="match status" value="1"/>
</dbReference>
<dbReference type="Pfam" id="PF12833">
    <property type="entry name" value="HTH_18"/>
    <property type="match status" value="1"/>
</dbReference>
<keyword evidence="11" id="KW-0812">Transmembrane</keyword>
<dbReference type="FunFam" id="3.40.50.2300:FF:000138">
    <property type="entry name" value="Two-component system sensor histidine kinase/response regulator"/>
    <property type="match status" value="1"/>
</dbReference>
<keyword evidence="10" id="KW-0804">Transcription</keyword>
<name>A0A5J4SV49_9ZZZZ</name>
<dbReference type="SMART" id="SM00387">
    <property type="entry name" value="HATPase_c"/>
    <property type="match status" value="1"/>
</dbReference>
<evidence type="ECO:0000256" key="6">
    <source>
        <dbReference type="ARBA" id="ARBA00022777"/>
    </source>
</evidence>
<keyword evidence="8" id="KW-0902">Two-component regulatory system</keyword>
<dbReference type="Gene3D" id="1.10.287.130">
    <property type="match status" value="1"/>
</dbReference>
<reference evidence="15" key="1">
    <citation type="submission" date="2019-03" db="EMBL/GenBank/DDBJ databases">
        <title>Single cell metagenomics reveals metabolic interactions within the superorganism composed of flagellate Streblomastix strix and complex community of Bacteroidetes bacteria on its surface.</title>
        <authorList>
            <person name="Treitli S.C."/>
            <person name="Kolisko M."/>
            <person name="Husnik F."/>
            <person name="Keeling P."/>
            <person name="Hampl V."/>
        </authorList>
    </citation>
    <scope>NUCLEOTIDE SEQUENCE</scope>
    <source>
        <strain evidence="15">STM</strain>
    </source>
</reference>
<dbReference type="Pfam" id="PF02518">
    <property type="entry name" value="HATPase_c"/>
    <property type="match status" value="1"/>
</dbReference>
<dbReference type="GO" id="GO:0000155">
    <property type="term" value="F:phosphorelay sensor kinase activity"/>
    <property type="evidence" value="ECO:0007669"/>
    <property type="project" value="InterPro"/>
</dbReference>
<comment type="catalytic activity">
    <reaction evidence="1">
        <text>ATP + protein L-histidine = ADP + protein N-phospho-L-histidine.</text>
        <dbReference type="EC" id="2.7.13.3"/>
    </reaction>
</comment>
<keyword evidence="6 15" id="KW-0418">Kinase</keyword>
<dbReference type="InterPro" id="IPR011110">
    <property type="entry name" value="Reg_prop"/>
</dbReference>
<evidence type="ECO:0000256" key="3">
    <source>
        <dbReference type="ARBA" id="ARBA00022553"/>
    </source>
</evidence>
<protein>
    <recommendedName>
        <fullName evidence="2">histidine kinase</fullName>
        <ecNumber evidence="2">2.7.13.3</ecNumber>
    </recommendedName>
</protein>
<proteinExistence type="predicted"/>
<dbReference type="PROSITE" id="PS01124">
    <property type="entry name" value="HTH_ARAC_FAMILY_2"/>
    <property type="match status" value="1"/>
</dbReference>
<dbReference type="InterPro" id="IPR013783">
    <property type="entry name" value="Ig-like_fold"/>
</dbReference>
<dbReference type="Pfam" id="PF00072">
    <property type="entry name" value="Response_reg"/>
    <property type="match status" value="1"/>
</dbReference>
<accession>A0A5J4SV49</accession>
<dbReference type="InterPro" id="IPR036097">
    <property type="entry name" value="HisK_dim/P_sf"/>
</dbReference>
<dbReference type="InterPro" id="IPR011006">
    <property type="entry name" value="CheY-like_superfamily"/>
</dbReference>
<evidence type="ECO:0000256" key="2">
    <source>
        <dbReference type="ARBA" id="ARBA00012438"/>
    </source>
</evidence>
<evidence type="ECO:0000259" key="14">
    <source>
        <dbReference type="PROSITE" id="PS50110"/>
    </source>
</evidence>
<dbReference type="InterPro" id="IPR009057">
    <property type="entry name" value="Homeodomain-like_sf"/>
</dbReference>
<dbReference type="InterPro" id="IPR003594">
    <property type="entry name" value="HATPase_dom"/>
</dbReference>
<dbReference type="FunFam" id="1.10.10.60:FF:000284">
    <property type="entry name" value="Two-component system sensor histidine kinase/response regulator"/>
    <property type="match status" value="1"/>
</dbReference>
<dbReference type="InterPro" id="IPR015943">
    <property type="entry name" value="WD40/YVTN_repeat-like_dom_sf"/>
</dbReference>
<dbReference type="InterPro" id="IPR018060">
    <property type="entry name" value="HTH_AraC"/>
</dbReference>
<evidence type="ECO:0000256" key="1">
    <source>
        <dbReference type="ARBA" id="ARBA00000085"/>
    </source>
</evidence>
<feature type="domain" description="Response regulatory" evidence="14">
    <location>
        <begin position="1076"/>
        <end position="1191"/>
    </location>
</feature>
<dbReference type="FunFam" id="2.60.40.10:FF:000791">
    <property type="entry name" value="Two-component system sensor histidine kinase/response regulator"/>
    <property type="match status" value="1"/>
</dbReference>
<feature type="transmembrane region" description="Helical" evidence="11">
    <location>
        <begin position="778"/>
        <end position="800"/>
    </location>
</feature>
<dbReference type="SUPFAM" id="SSF82171">
    <property type="entry name" value="DPP6 N-terminal domain-like"/>
    <property type="match status" value="1"/>
</dbReference>
<keyword evidence="11" id="KW-1133">Transmembrane helix</keyword>
<dbReference type="Gene3D" id="3.40.50.2300">
    <property type="match status" value="1"/>
</dbReference>
<keyword evidence="7" id="KW-0067">ATP-binding</keyword>
<feature type="domain" description="Histidine kinase" evidence="13">
    <location>
        <begin position="816"/>
        <end position="1033"/>
    </location>
</feature>
<sequence>MKQALLFLLLFGFVSVKAQTYKYITPEDGLSDRRVQYIQKDKRRYMWFLTHEGIDRYNGTEFKQYPLTENGRMLKTNQHLGWLYVDKSNEIWVIGRSGLAFKYDEIKDRFQLLFKIPEQKADYFPFAPISYSFIDDRQYIWLCGMDEIYLYHVEKKDTVSMANVLGEPITNMVQQDSTHFFIGTEEGIYYAELHADGLKLIPLKGLSGFTMQVNDMYYHPATRQLFIGTFQKGIYIYNLDEDSCSQPQIDFSDVSVNRIKPFESNDILIATDGAGIYKINAVTRKTEQYIVTDYNQNNLMNGNEINDIYIDSRKRIWMANDPIGITVRDDRYTPYKWIKHYIKNKQSLINDHVHAIIEDSDGDLWFGTQNGISLYRVEADSWQSFLSSFNSPVENKNHIFTTLCEISPGIIWVGGHNSSLYEINKKDQSVKFLNAVYSPQKRNAKYNKYVSVIIKGSGDCIWLGGYNNIKRLNLKSSEVRVYENINLITSMVEKDDKALWVGNSTGLYLLDKESGEVKRIKLSDNSEPVCVNTIHRLNDEKLFIGTNGSGLIIYDVKKDSFTPYNRENSSIISDRIYTILSDMDKHIMLSTENGLSRYYPDNNSFHNWTKERGLITNCFNVNAGVLFRNKDFIFGSVDGAVEFDKTLELPKSYVTDLIFSDFKVFYNTVVPGEPGAPLDVDINEAKTIRLRHNQNIFSLEVSTINYDYPSNVIYSWMLEGFYNEWSKPGNERIIRLTNLSSGKYTLRVRTISNEDQRTIVAERSIDIIVDVPFWRSGWALLIYAVLFLGVFAILLHIYLLRKQKKVSDEKISFFIHTAHDIRTPLTLIKAPLVEVCDTEHLSPVGQSNVNTALRNVNLLVRLTTNLINFEKADLYSPMLYISEQEVNAFLEEIVASFRSYAETRHITFTYKSDFQYLNAWFDKEKMDSIFRNVISNALKYTPENGKVVISVSETDDAWIAKIKDTGIGIPSSEQKKLFKIHFRGSNAINSNIAGSGIGLILVWKLVNLHKGKITLHSVENRGCTISLSFLKGNTHLENAKKISSEEEDVTIPDNTKKGDLPVYTKALESYSAFGQRILIVEDNDDLREYLRHTLSSEYKVQTCINGKEALDIVKEYNPDLIISDIMMPQMQGDELCSIVKSDIETSHIPIILLTALHNEKSILKGLKVGADEYMMKPFNIGILKATIVNLLTNRAILRKKYGNPDAITGNDNENSLVNYSNNIDWKFIASVKKKVEDKMDDPLFNVDILCAMLHMSRTSFYNKVKALTGHAPADYVRIIRLNKAAQLLKEGRYNVTEIAGMTGFNDAKYFREVFKKHFNVNPTKYKELN</sequence>
<dbReference type="Gene3D" id="1.10.10.60">
    <property type="entry name" value="Homeodomain-like"/>
    <property type="match status" value="1"/>
</dbReference>
<dbReference type="GO" id="GO:0043565">
    <property type="term" value="F:sequence-specific DNA binding"/>
    <property type="evidence" value="ECO:0007669"/>
    <property type="project" value="InterPro"/>
</dbReference>
<gene>
    <name evidence="15" type="ORF">EZS27_003471</name>
</gene>
<evidence type="ECO:0000256" key="10">
    <source>
        <dbReference type="ARBA" id="ARBA00023163"/>
    </source>
</evidence>
<dbReference type="SMART" id="SM00448">
    <property type="entry name" value="REC"/>
    <property type="match status" value="1"/>
</dbReference>
<keyword evidence="5" id="KW-0547">Nucleotide-binding</keyword>
<dbReference type="SMART" id="SM00342">
    <property type="entry name" value="HTH_ARAC"/>
    <property type="match status" value="1"/>
</dbReference>
<dbReference type="FunFam" id="3.30.565.10:FF:000037">
    <property type="entry name" value="Hybrid sensor histidine kinase/response regulator"/>
    <property type="match status" value="1"/>
</dbReference>
<dbReference type="SUPFAM" id="SSF55874">
    <property type="entry name" value="ATPase domain of HSP90 chaperone/DNA topoisomerase II/histidine kinase"/>
    <property type="match status" value="1"/>
</dbReference>
<dbReference type="Gene3D" id="2.130.10.10">
    <property type="entry name" value="YVTN repeat-like/Quinoprotein amine dehydrogenase"/>
    <property type="match status" value="3"/>
</dbReference>
<comment type="caution">
    <text evidence="15">The sequence shown here is derived from an EMBL/GenBank/DDBJ whole genome shotgun (WGS) entry which is preliminary data.</text>
</comment>
<dbReference type="InterPro" id="IPR001789">
    <property type="entry name" value="Sig_transdc_resp-reg_receiver"/>
</dbReference>
<dbReference type="Gene3D" id="2.60.40.10">
    <property type="entry name" value="Immunoglobulins"/>
    <property type="match status" value="1"/>
</dbReference>
<evidence type="ECO:0000259" key="12">
    <source>
        <dbReference type="PROSITE" id="PS01124"/>
    </source>
</evidence>
<evidence type="ECO:0000256" key="9">
    <source>
        <dbReference type="ARBA" id="ARBA00023015"/>
    </source>
</evidence>
<evidence type="ECO:0000256" key="7">
    <source>
        <dbReference type="ARBA" id="ARBA00022840"/>
    </source>
</evidence>
<keyword evidence="4 15" id="KW-0808">Transferase</keyword>
<feature type="domain" description="HTH araC/xylS-type" evidence="12">
    <location>
        <begin position="1229"/>
        <end position="1328"/>
    </location>
</feature>
<dbReference type="SUPFAM" id="SSF52172">
    <property type="entry name" value="CheY-like"/>
    <property type="match status" value="1"/>
</dbReference>
<dbReference type="InterPro" id="IPR005467">
    <property type="entry name" value="His_kinase_dom"/>
</dbReference>
<dbReference type="SUPFAM" id="SSF46689">
    <property type="entry name" value="Homeodomain-like"/>
    <property type="match status" value="1"/>
</dbReference>
<evidence type="ECO:0000256" key="4">
    <source>
        <dbReference type="ARBA" id="ARBA00022679"/>
    </source>
</evidence>
<dbReference type="Pfam" id="PF07495">
    <property type="entry name" value="Y_Y_Y"/>
    <property type="match status" value="1"/>
</dbReference>
<dbReference type="Pfam" id="PF07494">
    <property type="entry name" value="Reg_prop"/>
    <property type="match status" value="1"/>
</dbReference>
<dbReference type="GO" id="GO:0005524">
    <property type="term" value="F:ATP binding"/>
    <property type="evidence" value="ECO:0007669"/>
    <property type="project" value="UniProtKB-KW"/>
</dbReference>
<dbReference type="PANTHER" id="PTHR43547">
    <property type="entry name" value="TWO-COMPONENT HISTIDINE KINASE"/>
    <property type="match status" value="1"/>
</dbReference>
<evidence type="ECO:0000256" key="8">
    <source>
        <dbReference type="ARBA" id="ARBA00023012"/>
    </source>
</evidence>
<keyword evidence="9" id="KW-0805">Transcription regulation</keyword>
<evidence type="ECO:0000313" key="15">
    <source>
        <dbReference type="EMBL" id="KAA6349075.1"/>
    </source>
</evidence>
<dbReference type="Gene3D" id="3.30.565.10">
    <property type="entry name" value="Histidine kinase-like ATPase, C-terminal domain"/>
    <property type="match status" value="1"/>
</dbReference>
<dbReference type="CDD" id="cd00082">
    <property type="entry name" value="HisKA"/>
    <property type="match status" value="1"/>
</dbReference>
<dbReference type="SUPFAM" id="SSF47384">
    <property type="entry name" value="Homodimeric domain of signal transducing histidine kinase"/>
    <property type="match status" value="1"/>
</dbReference>